<protein>
    <submittedName>
        <fullName evidence="4">Response regulator protein TodT</fullName>
    </submittedName>
</protein>
<reference evidence="4 5" key="1">
    <citation type="submission" date="2019-02" db="EMBL/GenBank/DDBJ databases">
        <title>Deep-cultivation of Planctomycetes and their phenomic and genomic characterization uncovers novel biology.</title>
        <authorList>
            <person name="Wiegand S."/>
            <person name="Jogler M."/>
            <person name="Boedeker C."/>
            <person name="Pinto D."/>
            <person name="Vollmers J."/>
            <person name="Rivas-Marin E."/>
            <person name="Kohn T."/>
            <person name="Peeters S.H."/>
            <person name="Heuer A."/>
            <person name="Rast P."/>
            <person name="Oberbeckmann S."/>
            <person name="Bunk B."/>
            <person name="Jeske O."/>
            <person name="Meyerdierks A."/>
            <person name="Storesund J.E."/>
            <person name="Kallscheuer N."/>
            <person name="Luecker S."/>
            <person name="Lage O.M."/>
            <person name="Pohl T."/>
            <person name="Merkel B.J."/>
            <person name="Hornburger P."/>
            <person name="Mueller R.-W."/>
            <person name="Bruemmer F."/>
            <person name="Labrenz M."/>
            <person name="Spormann A.M."/>
            <person name="Op den Camp H."/>
            <person name="Overmann J."/>
            <person name="Amann R."/>
            <person name="Jetten M.S.M."/>
            <person name="Mascher T."/>
            <person name="Medema M.H."/>
            <person name="Devos D.P."/>
            <person name="Kaster A.-K."/>
            <person name="Ovreas L."/>
            <person name="Rohde M."/>
            <person name="Galperin M.Y."/>
            <person name="Jogler C."/>
        </authorList>
    </citation>
    <scope>NUCLEOTIDE SEQUENCE [LARGE SCALE GENOMIC DNA]</scope>
    <source>
        <strain evidence="4 5">TBK1r</strain>
    </source>
</reference>
<dbReference type="InterPro" id="IPR011006">
    <property type="entry name" value="CheY-like_superfamily"/>
</dbReference>
<evidence type="ECO:0000313" key="5">
    <source>
        <dbReference type="Proteomes" id="UP000318081"/>
    </source>
</evidence>
<keyword evidence="5" id="KW-1185">Reference proteome</keyword>
<organism evidence="4 5">
    <name type="scientific">Stieleria magnilauensis</name>
    <dbReference type="NCBI Taxonomy" id="2527963"/>
    <lineage>
        <taxon>Bacteria</taxon>
        <taxon>Pseudomonadati</taxon>
        <taxon>Planctomycetota</taxon>
        <taxon>Planctomycetia</taxon>
        <taxon>Pirellulales</taxon>
        <taxon>Pirellulaceae</taxon>
        <taxon>Stieleria</taxon>
    </lineage>
</organism>
<dbReference type="InterPro" id="IPR050595">
    <property type="entry name" value="Bact_response_regulator"/>
</dbReference>
<dbReference type="EMBL" id="CP036432">
    <property type="protein sequence ID" value="QDV83419.1"/>
    <property type="molecule type" value="Genomic_DNA"/>
</dbReference>
<proteinExistence type="predicted"/>
<evidence type="ECO:0000256" key="2">
    <source>
        <dbReference type="PROSITE-ProRule" id="PRU00169"/>
    </source>
</evidence>
<dbReference type="InterPro" id="IPR001789">
    <property type="entry name" value="Sig_transdc_resp-reg_receiver"/>
</dbReference>
<accession>A0ABX5XND3</accession>
<dbReference type="CDD" id="cd00156">
    <property type="entry name" value="REC"/>
    <property type="match status" value="1"/>
</dbReference>
<dbReference type="RefSeq" id="WP_145210243.1">
    <property type="nucleotide sequence ID" value="NZ_CP036432.1"/>
</dbReference>
<evidence type="ECO:0000256" key="1">
    <source>
        <dbReference type="ARBA" id="ARBA00022553"/>
    </source>
</evidence>
<evidence type="ECO:0000313" key="4">
    <source>
        <dbReference type="EMBL" id="QDV83419.1"/>
    </source>
</evidence>
<dbReference type="PANTHER" id="PTHR44591:SF25">
    <property type="entry name" value="CHEMOTAXIS TWO-COMPONENT RESPONSE REGULATOR"/>
    <property type="match status" value="1"/>
</dbReference>
<dbReference type="PROSITE" id="PS50110">
    <property type="entry name" value="RESPONSE_REGULATORY"/>
    <property type="match status" value="1"/>
</dbReference>
<dbReference type="PANTHER" id="PTHR44591">
    <property type="entry name" value="STRESS RESPONSE REGULATOR PROTEIN 1"/>
    <property type="match status" value="1"/>
</dbReference>
<evidence type="ECO:0000259" key="3">
    <source>
        <dbReference type="PROSITE" id="PS50110"/>
    </source>
</evidence>
<dbReference type="SUPFAM" id="SSF52172">
    <property type="entry name" value="CheY-like"/>
    <property type="match status" value="1"/>
</dbReference>
<sequence>MNVAKAKVCIVDDDPAVQDSVRALLAAFGFETHCVASAEEFLLGNFSGTIDGMVLDLRLPKMSGIDLLTQLTEEGTAVPTVVISGHRDEDVLAQLASFQAVIFLMKPFAPNRLVDFLSEHCTSNGNGRSDHSNHG</sequence>
<dbReference type="SMART" id="SM00448">
    <property type="entry name" value="REC"/>
    <property type="match status" value="1"/>
</dbReference>
<feature type="modified residue" description="4-aspartylphosphate" evidence="2">
    <location>
        <position position="56"/>
    </location>
</feature>
<feature type="domain" description="Response regulatory" evidence="3">
    <location>
        <begin position="7"/>
        <end position="121"/>
    </location>
</feature>
<dbReference type="Pfam" id="PF00072">
    <property type="entry name" value="Response_reg"/>
    <property type="match status" value="1"/>
</dbReference>
<dbReference type="Gene3D" id="3.40.50.2300">
    <property type="match status" value="1"/>
</dbReference>
<dbReference type="Proteomes" id="UP000318081">
    <property type="component" value="Chromosome"/>
</dbReference>
<keyword evidence="1 2" id="KW-0597">Phosphoprotein</keyword>
<gene>
    <name evidence="4" type="primary">todT</name>
    <name evidence="4" type="ORF">TBK1r_23590</name>
</gene>
<name>A0ABX5XND3_9BACT</name>